<dbReference type="AlphaFoldDB" id="A0A483GJP4"/>
<protein>
    <submittedName>
        <fullName evidence="1">Uncharacterized protein</fullName>
    </submittedName>
</protein>
<sequence>MYTKRHKPTSFVIVRSSISNNAFNVSAQCSPRHACPLKGVLLMQGKGGLSSHRNWRWSGVQGRENTCKTMHLLDTWLNSGKMTGFTGNFLRPTARPARRVGGCKSCSVQG</sequence>
<organism evidence="1">
    <name type="scientific">Klebsiella pneumoniae</name>
    <dbReference type="NCBI Taxonomy" id="573"/>
    <lineage>
        <taxon>Bacteria</taxon>
        <taxon>Pseudomonadati</taxon>
        <taxon>Pseudomonadota</taxon>
        <taxon>Gammaproteobacteria</taxon>
        <taxon>Enterobacterales</taxon>
        <taxon>Enterobacteriaceae</taxon>
        <taxon>Klebsiella/Raoultella group</taxon>
        <taxon>Klebsiella</taxon>
        <taxon>Klebsiella pneumoniae complex</taxon>
    </lineage>
</organism>
<name>A0A483GJP4_KLEPN</name>
<evidence type="ECO:0000313" key="1">
    <source>
        <dbReference type="EMBL" id="TCX09481.1"/>
    </source>
</evidence>
<reference evidence="1" key="1">
    <citation type="submission" date="2019-01" db="EMBL/GenBank/DDBJ databases">
        <authorList>
            <person name="Lista F."/>
            <person name="Anselmo A."/>
        </authorList>
    </citation>
    <scope>NUCLEOTIDE SEQUENCE</scope>
    <source>
        <strain evidence="1">20S</strain>
    </source>
</reference>
<accession>A0A483GJP4</accession>
<gene>
    <name evidence="1" type="ORF">ETE86_11530</name>
</gene>
<comment type="caution">
    <text evidence="1">The sequence shown here is derived from an EMBL/GenBank/DDBJ whole genome shotgun (WGS) entry which is preliminary data.</text>
</comment>
<dbReference type="EMBL" id="SDCC01000007">
    <property type="protein sequence ID" value="TCX09481.1"/>
    <property type="molecule type" value="Genomic_DNA"/>
</dbReference>
<proteinExistence type="predicted"/>